<dbReference type="EMBL" id="NHNI01000001">
    <property type="protein sequence ID" value="OZY86982.1"/>
    <property type="molecule type" value="Genomic_DNA"/>
</dbReference>
<keyword evidence="2" id="KW-1185">Reference proteome</keyword>
<gene>
    <name evidence="1" type="ORF">CBP51_08320</name>
</gene>
<evidence type="ECO:0000313" key="1">
    <source>
        <dbReference type="EMBL" id="OZY86982.1"/>
    </source>
</evidence>
<dbReference type="Proteomes" id="UP000216101">
    <property type="component" value="Unassembled WGS sequence"/>
</dbReference>
<dbReference type="STRING" id="1209072.GCA_000766945_01548"/>
<dbReference type="AlphaFoldDB" id="A0A266QAW2"/>
<dbReference type="Pfam" id="PF11342">
    <property type="entry name" value="DUF3144"/>
    <property type="match status" value="1"/>
</dbReference>
<evidence type="ECO:0008006" key="3">
    <source>
        <dbReference type="Google" id="ProtNLM"/>
    </source>
</evidence>
<dbReference type="InterPro" id="IPR021490">
    <property type="entry name" value="DUF3144"/>
</dbReference>
<dbReference type="RefSeq" id="WP_078044060.1">
    <property type="nucleotide sequence ID" value="NZ_NHNI01000001.1"/>
</dbReference>
<organism evidence="1 2">
    <name type="scientific">Cellvibrio mixtus</name>
    <dbReference type="NCBI Taxonomy" id="39650"/>
    <lineage>
        <taxon>Bacteria</taxon>
        <taxon>Pseudomonadati</taxon>
        <taxon>Pseudomonadota</taxon>
        <taxon>Gammaproteobacteria</taxon>
        <taxon>Cellvibrionales</taxon>
        <taxon>Cellvibrionaceae</taxon>
        <taxon>Cellvibrio</taxon>
    </lineage>
</organism>
<proteinExistence type="predicted"/>
<accession>A0A266QAW2</accession>
<reference evidence="2" key="1">
    <citation type="submission" date="2017-05" db="EMBL/GenBank/DDBJ databases">
        <authorList>
            <person name="Barney B.M."/>
        </authorList>
    </citation>
    <scope>NUCLEOTIDE SEQUENCE [LARGE SCALE GENOMIC DNA]</scope>
    <source>
        <strain evidence="2">PSBB022</strain>
    </source>
</reference>
<dbReference type="Gene3D" id="1.10.287.3020">
    <property type="match status" value="1"/>
</dbReference>
<name>A0A266QAW2_9GAMM</name>
<sequence>MSTKTDDDIFWELVEKFIEDANSACDHADPGIVSAALINATARFNAFVVAQSSLDKNEFAEDVEGTTNYLTGRYRDFLKEHMEDYRENYSTLIGVRELPDE</sequence>
<evidence type="ECO:0000313" key="2">
    <source>
        <dbReference type="Proteomes" id="UP000216101"/>
    </source>
</evidence>
<protein>
    <recommendedName>
        <fullName evidence="3">DUF3144 domain-containing protein</fullName>
    </recommendedName>
</protein>
<comment type="caution">
    <text evidence="1">The sequence shown here is derived from an EMBL/GenBank/DDBJ whole genome shotgun (WGS) entry which is preliminary data.</text>
</comment>